<name>K5Y729_9BACT</name>
<organism evidence="1 2">
    <name type="scientific">Parabacteroides merdae CL03T12C32</name>
    <dbReference type="NCBI Taxonomy" id="999420"/>
    <lineage>
        <taxon>Bacteria</taxon>
        <taxon>Pseudomonadati</taxon>
        <taxon>Bacteroidota</taxon>
        <taxon>Bacteroidia</taxon>
        <taxon>Bacteroidales</taxon>
        <taxon>Tannerellaceae</taxon>
        <taxon>Parabacteroides</taxon>
    </lineage>
</organism>
<reference evidence="1 2" key="1">
    <citation type="submission" date="2012-02" db="EMBL/GenBank/DDBJ databases">
        <title>The Genome Sequence of Parabacteroides merdae CL03T12C32.</title>
        <authorList>
            <consortium name="The Broad Institute Genome Sequencing Platform"/>
            <person name="Earl A."/>
            <person name="Ward D."/>
            <person name="Feldgarden M."/>
            <person name="Gevers D."/>
            <person name="Zitomersky N.L."/>
            <person name="Coyne M.J."/>
            <person name="Comstock L.E."/>
            <person name="Young S.K."/>
            <person name="Zeng Q."/>
            <person name="Gargeya S."/>
            <person name="Fitzgerald M."/>
            <person name="Haas B."/>
            <person name="Abouelleil A."/>
            <person name="Alvarado L."/>
            <person name="Arachchi H.M."/>
            <person name="Berlin A."/>
            <person name="Chapman S.B."/>
            <person name="Gearin G."/>
            <person name="Goldberg J."/>
            <person name="Griggs A."/>
            <person name="Gujja S."/>
            <person name="Hansen M."/>
            <person name="Heiman D."/>
            <person name="Howarth C."/>
            <person name="Larimer J."/>
            <person name="Lui A."/>
            <person name="MacDonald P.J.P."/>
            <person name="McCowen C."/>
            <person name="Montmayeur A."/>
            <person name="Murphy C."/>
            <person name="Neiman D."/>
            <person name="Pearson M."/>
            <person name="Priest M."/>
            <person name="Roberts A."/>
            <person name="Saif S."/>
            <person name="Shea T."/>
            <person name="Sisk P."/>
            <person name="Stolte C."/>
            <person name="Sykes S."/>
            <person name="Wortman J."/>
            <person name="Nusbaum C."/>
            <person name="Birren B."/>
        </authorList>
    </citation>
    <scope>NUCLEOTIDE SEQUENCE [LARGE SCALE GENOMIC DNA]</scope>
    <source>
        <strain evidence="1 2">CL03T12C32</strain>
    </source>
</reference>
<protein>
    <submittedName>
        <fullName evidence="1">Uncharacterized protein</fullName>
    </submittedName>
</protein>
<dbReference type="EMBL" id="AGZQ01000019">
    <property type="protein sequence ID" value="EKN08997.1"/>
    <property type="molecule type" value="Genomic_DNA"/>
</dbReference>
<sequence length="80" mass="9312">MIIRPLIYLLFFLSTCTSLKDRSLIHAFKFTDKNRQELKRVLGQYQEDSPKFAASHFIIRNMLGKQSGGHKLHQSLSTLF</sequence>
<comment type="caution">
    <text evidence="1">The sequence shown here is derived from an EMBL/GenBank/DDBJ whole genome shotgun (WGS) entry which is preliminary data.</text>
</comment>
<evidence type="ECO:0000313" key="1">
    <source>
        <dbReference type="EMBL" id="EKN08997.1"/>
    </source>
</evidence>
<dbReference type="Proteomes" id="UP000006271">
    <property type="component" value="Unassembled WGS sequence"/>
</dbReference>
<dbReference type="AlphaFoldDB" id="K5Y729"/>
<evidence type="ECO:0000313" key="2">
    <source>
        <dbReference type="Proteomes" id="UP000006271"/>
    </source>
</evidence>
<dbReference type="HOGENOM" id="CLU_2586542_0_0_10"/>
<accession>K5Y729</accession>
<gene>
    <name evidence="1" type="ORF">HMPREF1060_03007</name>
</gene>
<proteinExistence type="predicted"/>